<evidence type="ECO:0000259" key="2">
    <source>
        <dbReference type="Pfam" id="PF02272"/>
    </source>
</evidence>
<dbReference type="InterPro" id="IPR038763">
    <property type="entry name" value="DHH_sf"/>
</dbReference>
<evidence type="ECO:0000313" key="3">
    <source>
        <dbReference type="EMBL" id="MCS3919379.1"/>
    </source>
</evidence>
<name>A0ABT2EN48_9BACT</name>
<dbReference type="InterPro" id="IPR001667">
    <property type="entry name" value="DDH_dom"/>
</dbReference>
<dbReference type="InterPro" id="IPR051319">
    <property type="entry name" value="Oligoribo/pAp-PDE_c-di-AMP_PDE"/>
</dbReference>
<comment type="caution">
    <text evidence="3">The sequence shown here is derived from an EMBL/GenBank/DDBJ whole genome shotgun (WGS) entry which is preliminary data.</text>
</comment>
<dbReference type="EMBL" id="JANUCP010000003">
    <property type="protein sequence ID" value="MCS3919379.1"/>
    <property type="molecule type" value="Genomic_DNA"/>
</dbReference>
<dbReference type="EC" id="3.1.3.7" evidence="3"/>
<dbReference type="EC" id="3.1.13.3" evidence="3"/>
<dbReference type="Gene3D" id="3.90.1640.10">
    <property type="entry name" value="inorganic pyrophosphatase (n-terminal core)"/>
    <property type="match status" value="1"/>
</dbReference>
<reference evidence="3 4" key="1">
    <citation type="submission" date="2022-08" db="EMBL/GenBank/DDBJ databases">
        <title>Bacterial and archaeal communities from various locations to study Microbial Dark Matter (Phase II).</title>
        <authorList>
            <person name="Stepanauskas R."/>
        </authorList>
    </citation>
    <scope>NUCLEOTIDE SEQUENCE [LARGE SCALE GENOMIC DNA]</scope>
    <source>
        <strain evidence="3 4">PD1</strain>
    </source>
</reference>
<dbReference type="SUPFAM" id="SSF64182">
    <property type="entry name" value="DHH phosphoesterases"/>
    <property type="match status" value="1"/>
</dbReference>
<dbReference type="Proteomes" id="UP001204798">
    <property type="component" value="Unassembled WGS sequence"/>
</dbReference>
<evidence type="ECO:0000313" key="4">
    <source>
        <dbReference type="Proteomes" id="UP001204798"/>
    </source>
</evidence>
<dbReference type="Pfam" id="PF02272">
    <property type="entry name" value="DHHA1"/>
    <property type="match status" value="1"/>
</dbReference>
<dbReference type="PANTHER" id="PTHR47618">
    <property type="entry name" value="BIFUNCTIONAL OLIGORIBONUCLEASE AND PAP PHOSPHATASE NRNA"/>
    <property type="match status" value="1"/>
</dbReference>
<dbReference type="InterPro" id="IPR003156">
    <property type="entry name" value="DHHA1_dom"/>
</dbReference>
<dbReference type="RefSeq" id="WP_020250245.1">
    <property type="nucleotide sequence ID" value="NZ_CP130454.1"/>
</dbReference>
<dbReference type="PANTHER" id="PTHR47618:SF1">
    <property type="entry name" value="BIFUNCTIONAL OLIGORIBONUCLEASE AND PAP PHOSPHATASE NRNA"/>
    <property type="match status" value="1"/>
</dbReference>
<dbReference type="Gene3D" id="3.10.310.30">
    <property type="match status" value="1"/>
</dbReference>
<protein>
    <submittedName>
        <fullName evidence="3">Phosphoesterase RecJ-like protein</fullName>
        <ecNumber evidence="3">3.1.13.3</ecNumber>
        <ecNumber evidence="3">3.1.3.7</ecNumber>
    </submittedName>
</protein>
<feature type="domain" description="DDH" evidence="1">
    <location>
        <begin position="16"/>
        <end position="164"/>
    </location>
</feature>
<accession>A0ABT2EN48</accession>
<dbReference type="Pfam" id="PF01368">
    <property type="entry name" value="DHH"/>
    <property type="match status" value="1"/>
</dbReference>
<feature type="domain" description="DHHA1" evidence="2">
    <location>
        <begin position="241"/>
        <end position="314"/>
    </location>
</feature>
<keyword evidence="3" id="KW-0378">Hydrolase</keyword>
<evidence type="ECO:0000259" key="1">
    <source>
        <dbReference type="Pfam" id="PF01368"/>
    </source>
</evidence>
<sequence length="337" mass="36880">MKIPMNLLRRLKSAEKIVIASHVSPEGDAIGSALALAMGLKKLGKHAEVVCHNGLPKRYAFLPEADKIRRQPSLEPDLLVLVDCADLERADIPDDLKQNAKSVAVIDHHPYRNAKHECVRKGKTNGWIVWVEPKAAATGEMIVALLNALKVPMTKEIATCLYAALISDTGVFHFNNTTPETLRLAASLLEYGVDPQELAYRVMEVRSFAATRLLGRMLSKAKFEPTLGLCWSVLTLRDFAQTGTSDEDTENFVNFLRAVEGTKVAVLFRETEPRHIKVSLRSKDGIDVSAIARQFGGGGHPAAAGCRVRQPLRSTVISVLKAVRKSLISSVEGEGNL</sequence>
<keyword evidence="4" id="KW-1185">Reference proteome</keyword>
<gene>
    <name evidence="3" type="ORF">M2350_001792</name>
</gene>
<dbReference type="GO" id="GO:0008441">
    <property type="term" value="F:3'(2'),5'-bisphosphate nucleotidase activity"/>
    <property type="evidence" value="ECO:0007669"/>
    <property type="project" value="UniProtKB-EC"/>
</dbReference>
<proteinExistence type="predicted"/>
<organism evidence="3 4">
    <name type="scientific">Candidatus Fervidibacter sacchari</name>
    <dbReference type="NCBI Taxonomy" id="1448929"/>
    <lineage>
        <taxon>Bacteria</taxon>
        <taxon>Candidatus Fervidibacterota</taxon>
        <taxon>Candidatus Fervidibacter</taxon>
    </lineage>
</organism>